<feature type="region of interest" description="Disordered" evidence="3">
    <location>
        <begin position="205"/>
        <end position="241"/>
    </location>
</feature>
<keyword evidence="4" id="KW-0732">Signal</keyword>
<protein>
    <submittedName>
        <fullName evidence="6">Uncharacterized protein LOC116301671</fullName>
    </submittedName>
</protein>
<dbReference type="OrthoDB" id="5981450at2759"/>
<keyword evidence="1" id="KW-0929">Antimicrobial</keyword>
<dbReference type="KEGG" id="aten:116301671"/>
<reference evidence="6" key="1">
    <citation type="submission" date="2025-08" db="UniProtKB">
        <authorList>
            <consortium name="RefSeq"/>
        </authorList>
    </citation>
    <scope>IDENTIFICATION</scope>
    <source>
        <tissue evidence="6">Tentacle</tissue>
    </source>
</reference>
<dbReference type="InterPro" id="IPR023347">
    <property type="entry name" value="Lysozyme_dom_sf"/>
</dbReference>
<name>A0A6P8IIJ4_ACTTE</name>
<dbReference type="Gene3D" id="1.10.530.40">
    <property type="match status" value="1"/>
</dbReference>
<evidence type="ECO:0000313" key="6">
    <source>
        <dbReference type="RefSeq" id="XP_031566622.1"/>
    </source>
</evidence>
<evidence type="ECO:0000256" key="3">
    <source>
        <dbReference type="SAM" id="MobiDB-lite"/>
    </source>
</evidence>
<evidence type="ECO:0000313" key="5">
    <source>
        <dbReference type="Proteomes" id="UP000515163"/>
    </source>
</evidence>
<dbReference type="GO" id="GO:0042742">
    <property type="term" value="P:defense response to bacterium"/>
    <property type="evidence" value="ECO:0007669"/>
    <property type="project" value="UniProtKB-KW"/>
</dbReference>
<dbReference type="GeneID" id="116301671"/>
<evidence type="ECO:0000256" key="1">
    <source>
        <dbReference type="ARBA" id="ARBA00022529"/>
    </source>
</evidence>
<keyword evidence="2" id="KW-0081">Bacteriolytic enzyme</keyword>
<evidence type="ECO:0000256" key="4">
    <source>
        <dbReference type="SAM" id="SignalP"/>
    </source>
</evidence>
<dbReference type="RefSeq" id="XP_031566622.1">
    <property type="nucleotide sequence ID" value="XM_031710762.1"/>
</dbReference>
<dbReference type="InParanoid" id="A0A6P8IIJ4"/>
<dbReference type="Proteomes" id="UP000515163">
    <property type="component" value="Unplaced"/>
</dbReference>
<proteinExistence type="predicted"/>
<sequence>MRWYVLLALVVIFTLLVIEESESWGRRRWKRVRVRRAVRHVRTRRIRRFVPVRTRRLRRIVRVRTRRLRRLVPVRTRRLRRVVRVRTRRLRRLVRRVRTRRLRRLVRRVRTRRLRRSIRRKIRRIRFRTKKLIRIRTRRVLKKFKIKKLTRKVKKLLKKVKKLPPFKKPGGKWWSKLQDWIKGKIIASKEMLQKWGSKLKGLISKEKEPPEEGTSGPGVQPTDGSGVQPTDGPPPTKDPFLEVKQGNFTFEAEGDDNSSSPYFSRKLHVFSNTSGVTVGRGYDVKEKMILQIKRDLTLVGIQNSIAMRLMNAIHLEGDSAKIWIKNNKLESFMITTQQQKKLFELEYPRKLNKAKTTVEKYSKTGLKFDHLKQVVKDLIVDIFYRGDYSMSDSDQDKKECSQIMQEVFDQSQTSLKPMTVLMLDEEFWLNFVRVDIGRYYIRSNYIADACEKDANCDVGS</sequence>
<organism evidence="5 6">
    <name type="scientific">Actinia tenebrosa</name>
    <name type="common">Australian red waratah sea anemone</name>
    <dbReference type="NCBI Taxonomy" id="6105"/>
    <lineage>
        <taxon>Eukaryota</taxon>
        <taxon>Metazoa</taxon>
        <taxon>Cnidaria</taxon>
        <taxon>Anthozoa</taxon>
        <taxon>Hexacorallia</taxon>
        <taxon>Actiniaria</taxon>
        <taxon>Actiniidae</taxon>
        <taxon>Actinia</taxon>
    </lineage>
</organism>
<evidence type="ECO:0000256" key="2">
    <source>
        <dbReference type="ARBA" id="ARBA00022638"/>
    </source>
</evidence>
<dbReference type="AlphaFoldDB" id="A0A6P8IIJ4"/>
<dbReference type="GO" id="GO:0031640">
    <property type="term" value="P:killing of cells of another organism"/>
    <property type="evidence" value="ECO:0007669"/>
    <property type="project" value="UniProtKB-KW"/>
</dbReference>
<dbReference type="GO" id="GO:0003796">
    <property type="term" value="F:lysozyme activity"/>
    <property type="evidence" value="ECO:0007669"/>
    <property type="project" value="InterPro"/>
</dbReference>
<accession>A0A6P8IIJ4</accession>
<gene>
    <name evidence="6" type="primary">LOC116301671</name>
</gene>
<feature type="chain" id="PRO_5028385261" evidence="4">
    <location>
        <begin position="22"/>
        <end position="460"/>
    </location>
</feature>
<feature type="signal peptide" evidence="4">
    <location>
        <begin position="1"/>
        <end position="21"/>
    </location>
</feature>
<keyword evidence="5" id="KW-1185">Reference proteome</keyword>